<dbReference type="EMBL" id="NCKW01000759">
    <property type="protein sequence ID" value="POM80041.1"/>
    <property type="molecule type" value="Genomic_DNA"/>
</dbReference>
<name>A0A2P4YQF6_9STRA</name>
<dbReference type="UniPathway" id="UPA00193"/>
<keyword evidence="5" id="KW-0663">Pyridoxal phosphate</keyword>
<dbReference type="PANTHER" id="PTHR11680:SF35">
    <property type="entry name" value="SERINE HYDROXYMETHYLTRANSFERASE 1"/>
    <property type="match status" value="1"/>
</dbReference>
<evidence type="ECO:0000256" key="1">
    <source>
        <dbReference type="ARBA" id="ARBA00001933"/>
    </source>
</evidence>
<feature type="domain" description="Serine hydroxymethyltransferase-like" evidence="6">
    <location>
        <begin position="9"/>
        <end position="132"/>
    </location>
</feature>
<evidence type="ECO:0000256" key="4">
    <source>
        <dbReference type="ARBA" id="ARBA00022679"/>
    </source>
</evidence>
<comment type="similarity">
    <text evidence="2">Belongs to the SHMT family.</text>
</comment>
<evidence type="ECO:0000256" key="3">
    <source>
        <dbReference type="ARBA" id="ARBA00022563"/>
    </source>
</evidence>
<dbReference type="InterPro" id="IPR015422">
    <property type="entry name" value="PyrdxlP-dep_Trfase_small"/>
</dbReference>
<dbReference type="InterPro" id="IPR039429">
    <property type="entry name" value="SHMT-like_dom"/>
</dbReference>
<protein>
    <submittedName>
        <fullName evidence="7">Serine hydroxymethyltransferase</fullName>
    </submittedName>
</protein>
<dbReference type="Gene3D" id="3.90.1150.10">
    <property type="entry name" value="Aspartate Aminotransferase, domain 1"/>
    <property type="match status" value="1"/>
</dbReference>
<proteinExistence type="inferred from homology"/>
<reference evidence="7 8" key="1">
    <citation type="journal article" date="2017" name="Genome Biol. Evol.">
        <title>Phytophthora megakarya and P. palmivora, closely related causal agents of cacao black pod rot, underwent increases in genome sizes and gene numbers by different mechanisms.</title>
        <authorList>
            <person name="Ali S.S."/>
            <person name="Shao J."/>
            <person name="Lary D.J."/>
            <person name="Kronmiller B."/>
            <person name="Shen D."/>
            <person name="Strem M.D."/>
            <person name="Amoako-Attah I."/>
            <person name="Akrofi A.Y."/>
            <person name="Begoude B.A."/>
            <person name="Ten Hoopen G.M."/>
            <person name="Coulibaly K."/>
            <person name="Kebe B.I."/>
            <person name="Melnick R.L."/>
            <person name="Guiltinan M.J."/>
            <person name="Tyler B.M."/>
            <person name="Meinhardt L.W."/>
            <person name="Bailey B.A."/>
        </authorList>
    </citation>
    <scope>NUCLEOTIDE SEQUENCE [LARGE SCALE GENOMIC DNA]</scope>
    <source>
        <strain evidence="8">sbr112.9</strain>
    </source>
</reference>
<accession>A0A2P4YQF6</accession>
<sequence>MVIANNATLEEQDPEIFNLIEAEKNRQWKCLELIASENFTSRAVMDCLGSCLTNKYAEGLPNARYYGGNEVIDKIEILCQQRALTAYGLDADKWGVNVQPYSGSPANFAVYTALLRPHDRIMGLDLPSGGRCDQAQGLTTIGRAGNSRFDWAERSVGRPFEYCDIVTTTTHKSLRGPRAGMIFFRRDERKFEPRINNAVFPALQGDRPKRQIAGIAAQLKEAQTPEFKAYVQQLKANAKVLAKTLTDLGYSMCTGGTDNHLILWDLRPQGVTGSKLEKLCDMVCITLNKNPVPVDSSALTPRVVRV</sequence>
<keyword evidence="8" id="KW-1185">Reference proteome</keyword>
<dbReference type="AlphaFoldDB" id="A0A2P4YQF6"/>
<gene>
    <name evidence="7" type="ORF">PHPALM_2170</name>
</gene>
<dbReference type="PROSITE" id="PS00096">
    <property type="entry name" value="SHMT"/>
    <property type="match status" value="1"/>
</dbReference>
<dbReference type="PANTHER" id="PTHR11680">
    <property type="entry name" value="SERINE HYDROXYMETHYLTRANSFERASE"/>
    <property type="match status" value="1"/>
</dbReference>
<dbReference type="InterPro" id="IPR019798">
    <property type="entry name" value="Ser_HO-MeTrfase_PLP_BS"/>
</dbReference>
<dbReference type="OrthoDB" id="10265628at2759"/>
<dbReference type="GO" id="GO:0035999">
    <property type="term" value="P:tetrahydrofolate interconversion"/>
    <property type="evidence" value="ECO:0007669"/>
    <property type="project" value="UniProtKB-UniPathway"/>
</dbReference>
<dbReference type="InterPro" id="IPR015421">
    <property type="entry name" value="PyrdxlP-dep_Trfase_major"/>
</dbReference>
<evidence type="ECO:0000256" key="2">
    <source>
        <dbReference type="ARBA" id="ARBA00006376"/>
    </source>
</evidence>
<evidence type="ECO:0000259" key="6">
    <source>
        <dbReference type="Pfam" id="PF00464"/>
    </source>
</evidence>
<dbReference type="InterPro" id="IPR049943">
    <property type="entry name" value="Ser_HO-MeTrfase-like"/>
</dbReference>
<comment type="cofactor">
    <cofactor evidence="1">
        <name>pyridoxal 5'-phosphate</name>
        <dbReference type="ChEBI" id="CHEBI:597326"/>
    </cofactor>
</comment>
<dbReference type="GO" id="GO:0005739">
    <property type="term" value="C:mitochondrion"/>
    <property type="evidence" value="ECO:0007669"/>
    <property type="project" value="TreeGrafter"/>
</dbReference>
<dbReference type="Pfam" id="PF00464">
    <property type="entry name" value="SHMT"/>
    <property type="match status" value="2"/>
</dbReference>
<dbReference type="GO" id="GO:0019264">
    <property type="term" value="P:glycine biosynthetic process from serine"/>
    <property type="evidence" value="ECO:0007669"/>
    <property type="project" value="TreeGrafter"/>
</dbReference>
<dbReference type="GO" id="GO:0004372">
    <property type="term" value="F:glycine hydroxymethyltransferase activity"/>
    <property type="evidence" value="ECO:0007669"/>
    <property type="project" value="TreeGrafter"/>
</dbReference>
<comment type="caution">
    <text evidence="7">The sequence shown here is derived from an EMBL/GenBank/DDBJ whole genome shotgun (WGS) entry which is preliminary data.</text>
</comment>
<dbReference type="SUPFAM" id="SSF53383">
    <property type="entry name" value="PLP-dependent transferases"/>
    <property type="match status" value="1"/>
</dbReference>
<dbReference type="Gene3D" id="3.40.640.10">
    <property type="entry name" value="Type I PLP-dependent aspartate aminotransferase-like (Major domain)"/>
    <property type="match status" value="2"/>
</dbReference>
<dbReference type="Proteomes" id="UP000237271">
    <property type="component" value="Unassembled WGS sequence"/>
</dbReference>
<feature type="domain" description="Serine hydroxymethyltransferase-like" evidence="6">
    <location>
        <begin position="156"/>
        <end position="306"/>
    </location>
</feature>
<feature type="non-terminal residue" evidence="7">
    <location>
        <position position="306"/>
    </location>
</feature>
<evidence type="ECO:0000256" key="5">
    <source>
        <dbReference type="ARBA" id="ARBA00022898"/>
    </source>
</evidence>
<keyword evidence="3" id="KW-0554">One-carbon metabolism</keyword>
<keyword evidence="4" id="KW-0808">Transferase</keyword>
<evidence type="ECO:0000313" key="8">
    <source>
        <dbReference type="Proteomes" id="UP000237271"/>
    </source>
</evidence>
<organism evidence="7 8">
    <name type="scientific">Phytophthora palmivora</name>
    <dbReference type="NCBI Taxonomy" id="4796"/>
    <lineage>
        <taxon>Eukaryota</taxon>
        <taxon>Sar</taxon>
        <taxon>Stramenopiles</taxon>
        <taxon>Oomycota</taxon>
        <taxon>Peronosporomycetes</taxon>
        <taxon>Peronosporales</taxon>
        <taxon>Peronosporaceae</taxon>
        <taxon>Phytophthora</taxon>
    </lineage>
</organism>
<evidence type="ECO:0000313" key="7">
    <source>
        <dbReference type="EMBL" id="POM80041.1"/>
    </source>
</evidence>
<dbReference type="GO" id="GO:0030170">
    <property type="term" value="F:pyridoxal phosphate binding"/>
    <property type="evidence" value="ECO:0007669"/>
    <property type="project" value="InterPro"/>
</dbReference>
<dbReference type="InterPro" id="IPR015424">
    <property type="entry name" value="PyrdxlP-dep_Trfase"/>
</dbReference>